<dbReference type="FunFam" id="3.10.20.90:FF:000058">
    <property type="entry name" value="Octicosapeptide/phox/Bem1p domain kinase superfamily protein"/>
    <property type="match status" value="1"/>
</dbReference>
<evidence type="ECO:0000256" key="5">
    <source>
        <dbReference type="ARBA" id="ARBA00022679"/>
    </source>
</evidence>
<feature type="compositionally biased region" description="Low complexity" evidence="11">
    <location>
        <begin position="786"/>
        <end position="799"/>
    </location>
</feature>
<dbReference type="InterPro" id="IPR000719">
    <property type="entry name" value="Prot_kinase_dom"/>
</dbReference>
<dbReference type="OrthoDB" id="4062651at2759"/>
<evidence type="ECO:0000256" key="6">
    <source>
        <dbReference type="ARBA" id="ARBA00022741"/>
    </source>
</evidence>
<dbReference type="CDD" id="cd13999">
    <property type="entry name" value="STKc_MAP3K-like"/>
    <property type="match status" value="1"/>
</dbReference>
<feature type="domain" description="Protein kinase" evidence="12">
    <location>
        <begin position="1099"/>
        <end position="1364"/>
    </location>
</feature>
<organism evidence="13 14">
    <name type="scientific">Microthlaspi erraticum</name>
    <dbReference type="NCBI Taxonomy" id="1685480"/>
    <lineage>
        <taxon>Eukaryota</taxon>
        <taxon>Viridiplantae</taxon>
        <taxon>Streptophyta</taxon>
        <taxon>Embryophyta</taxon>
        <taxon>Tracheophyta</taxon>
        <taxon>Spermatophyta</taxon>
        <taxon>Magnoliopsida</taxon>
        <taxon>eudicotyledons</taxon>
        <taxon>Gunneridae</taxon>
        <taxon>Pentapetalae</taxon>
        <taxon>rosids</taxon>
        <taxon>malvids</taxon>
        <taxon>Brassicales</taxon>
        <taxon>Brassicaceae</taxon>
        <taxon>Coluteocarpeae</taxon>
        <taxon>Microthlaspi</taxon>
    </lineage>
</organism>
<gene>
    <name evidence="13" type="ORF">MERR_LOCUS26594</name>
</gene>
<dbReference type="PRINTS" id="PR00109">
    <property type="entry name" value="TYRKINASE"/>
</dbReference>
<dbReference type="Proteomes" id="UP000467841">
    <property type="component" value="Unassembled WGS sequence"/>
</dbReference>
<dbReference type="GO" id="GO:0004674">
    <property type="term" value="F:protein serine/threonine kinase activity"/>
    <property type="evidence" value="ECO:0007669"/>
    <property type="project" value="UniProtKB-KW"/>
</dbReference>
<dbReference type="GO" id="GO:0010928">
    <property type="term" value="P:regulation of auxin mediated signaling pathway"/>
    <property type="evidence" value="ECO:0007669"/>
    <property type="project" value="UniProtKB-ARBA"/>
</dbReference>
<dbReference type="InterPro" id="IPR050167">
    <property type="entry name" value="Ser_Thr_protein_kinase"/>
</dbReference>
<reference evidence="13" key="1">
    <citation type="submission" date="2020-01" db="EMBL/GenBank/DDBJ databases">
        <authorList>
            <person name="Mishra B."/>
        </authorList>
    </citation>
    <scope>NUCLEOTIDE SEQUENCE [LARGE SCALE GENOMIC DNA]</scope>
</reference>
<dbReference type="InterPro" id="IPR011009">
    <property type="entry name" value="Kinase-like_dom_sf"/>
</dbReference>
<dbReference type="InterPro" id="IPR000270">
    <property type="entry name" value="PB1_dom"/>
</dbReference>
<feature type="compositionally biased region" description="Basic and acidic residues" evidence="11">
    <location>
        <begin position="641"/>
        <end position="661"/>
    </location>
</feature>
<evidence type="ECO:0000313" key="13">
    <source>
        <dbReference type="EMBL" id="CAA7039359.1"/>
    </source>
</evidence>
<dbReference type="Gene3D" id="3.30.200.20">
    <property type="entry name" value="Phosphorylase Kinase, domain 1"/>
    <property type="match status" value="1"/>
</dbReference>
<keyword evidence="6 10" id="KW-0547">Nucleotide-binding</keyword>
<dbReference type="PROSITE" id="PS00107">
    <property type="entry name" value="PROTEIN_KINASE_ATP"/>
    <property type="match status" value="1"/>
</dbReference>
<evidence type="ECO:0000256" key="9">
    <source>
        <dbReference type="ARBA" id="ARBA00023294"/>
    </source>
</evidence>
<evidence type="ECO:0000256" key="3">
    <source>
        <dbReference type="ARBA" id="ARBA00022527"/>
    </source>
</evidence>
<dbReference type="InterPro" id="IPR001245">
    <property type="entry name" value="Ser-Thr/Tyr_kinase_cat_dom"/>
</dbReference>
<feature type="region of interest" description="Disordered" evidence="11">
    <location>
        <begin position="681"/>
        <end position="707"/>
    </location>
</feature>
<evidence type="ECO:0000259" key="12">
    <source>
        <dbReference type="PROSITE" id="PS50011"/>
    </source>
</evidence>
<keyword evidence="2" id="KW-0963">Cytoplasm</keyword>
<feature type="compositionally biased region" description="Polar residues" evidence="11">
    <location>
        <begin position="854"/>
        <end position="863"/>
    </location>
</feature>
<dbReference type="InterPro" id="IPR017441">
    <property type="entry name" value="Protein_kinase_ATP_BS"/>
</dbReference>
<dbReference type="CDD" id="cd06410">
    <property type="entry name" value="PB1_UP2"/>
    <property type="match status" value="1"/>
</dbReference>
<dbReference type="SUPFAM" id="SSF56112">
    <property type="entry name" value="Protein kinase-like (PK-like)"/>
    <property type="match status" value="1"/>
</dbReference>
<name>A0A6D2JTF7_9BRAS</name>
<proteinExistence type="predicted"/>
<dbReference type="PANTHER" id="PTHR23257">
    <property type="entry name" value="SERINE-THREONINE PROTEIN KINASE"/>
    <property type="match status" value="1"/>
</dbReference>
<dbReference type="EMBL" id="CACVBM020001208">
    <property type="protein sequence ID" value="CAA7039359.1"/>
    <property type="molecule type" value="Genomic_DNA"/>
</dbReference>
<dbReference type="PROSITE" id="PS50011">
    <property type="entry name" value="PROTEIN_KINASE_DOM"/>
    <property type="match status" value="1"/>
</dbReference>
<keyword evidence="3" id="KW-0723">Serine/threonine-protein kinase</keyword>
<comment type="caution">
    <text evidence="13">The sequence shown here is derived from an EMBL/GenBank/DDBJ whole genome shotgun (WGS) entry which is preliminary data.</text>
</comment>
<evidence type="ECO:0000256" key="8">
    <source>
        <dbReference type="ARBA" id="ARBA00022840"/>
    </source>
</evidence>
<evidence type="ECO:0000256" key="1">
    <source>
        <dbReference type="ARBA" id="ARBA00004496"/>
    </source>
</evidence>
<keyword evidence="7" id="KW-0418">Kinase</keyword>
<feature type="region of interest" description="Disordered" evidence="11">
    <location>
        <begin position="641"/>
        <end position="668"/>
    </location>
</feature>
<keyword evidence="5" id="KW-0808">Transferase</keyword>
<evidence type="ECO:0000256" key="11">
    <source>
        <dbReference type="SAM" id="MobiDB-lite"/>
    </source>
</evidence>
<dbReference type="Pfam" id="PF07714">
    <property type="entry name" value="PK_Tyr_Ser-Thr"/>
    <property type="match status" value="1"/>
</dbReference>
<dbReference type="Pfam" id="PF00564">
    <property type="entry name" value="PB1"/>
    <property type="match status" value="1"/>
</dbReference>
<dbReference type="GO" id="GO:0005524">
    <property type="term" value="F:ATP binding"/>
    <property type="evidence" value="ECO:0007669"/>
    <property type="project" value="UniProtKB-UniRule"/>
</dbReference>
<dbReference type="SMART" id="SM00666">
    <property type="entry name" value="PB1"/>
    <property type="match status" value="1"/>
</dbReference>
<feature type="binding site" evidence="10">
    <location>
        <position position="1130"/>
    </location>
    <ligand>
        <name>ATP</name>
        <dbReference type="ChEBI" id="CHEBI:30616"/>
    </ligand>
</feature>
<keyword evidence="4" id="KW-0597">Phosphoprotein</keyword>
<keyword evidence="14" id="KW-1185">Reference proteome</keyword>
<dbReference type="PANTHER" id="PTHR23257:SF957">
    <property type="entry name" value="F3O9.7 PROTEIN-RELATED"/>
    <property type="match status" value="1"/>
</dbReference>
<evidence type="ECO:0000256" key="7">
    <source>
        <dbReference type="ARBA" id="ARBA00022777"/>
    </source>
</evidence>
<protein>
    <recommendedName>
        <fullName evidence="12">Protein kinase domain-containing protein</fullName>
    </recommendedName>
</protein>
<evidence type="ECO:0000256" key="4">
    <source>
        <dbReference type="ARBA" id="ARBA00022553"/>
    </source>
</evidence>
<dbReference type="Gene3D" id="1.10.510.10">
    <property type="entry name" value="Transferase(Phosphotransferase) domain 1"/>
    <property type="match status" value="1"/>
</dbReference>
<evidence type="ECO:0000256" key="2">
    <source>
        <dbReference type="ARBA" id="ARBA00022490"/>
    </source>
</evidence>
<comment type="subcellular location">
    <subcellularLocation>
        <location evidence="1">Cytoplasm</location>
    </subcellularLocation>
</comment>
<keyword evidence="9" id="KW-0927">Auxin signaling pathway</keyword>
<dbReference type="GO" id="GO:0005737">
    <property type="term" value="C:cytoplasm"/>
    <property type="evidence" value="ECO:0007669"/>
    <property type="project" value="UniProtKB-SubCell"/>
</dbReference>
<feature type="region of interest" description="Disordered" evidence="11">
    <location>
        <begin position="786"/>
        <end position="833"/>
    </location>
</feature>
<feature type="region of interest" description="Disordered" evidence="11">
    <location>
        <begin position="844"/>
        <end position="863"/>
    </location>
</feature>
<dbReference type="GO" id="GO:0009734">
    <property type="term" value="P:auxin-activated signaling pathway"/>
    <property type="evidence" value="ECO:0007669"/>
    <property type="project" value="UniProtKB-KW"/>
</dbReference>
<dbReference type="FunFam" id="1.10.510.10:FF:000142">
    <property type="entry name" value="Octicosapeptide/phox/Bem1p domain kinase superfamily protein"/>
    <property type="match status" value="1"/>
</dbReference>
<evidence type="ECO:0000256" key="10">
    <source>
        <dbReference type="PROSITE-ProRule" id="PRU10141"/>
    </source>
</evidence>
<evidence type="ECO:0000313" key="14">
    <source>
        <dbReference type="Proteomes" id="UP000467841"/>
    </source>
</evidence>
<dbReference type="Gene3D" id="3.10.20.90">
    <property type="entry name" value="Phosphatidylinositol 3-kinase Catalytic Subunit, Chain A, domain 1"/>
    <property type="match status" value="1"/>
</dbReference>
<feature type="compositionally biased region" description="Basic and acidic residues" evidence="11">
    <location>
        <begin position="803"/>
        <end position="816"/>
    </location>
</feature>
<dbReference type="FunFam" id="3.30.200.20:FF:000081">
    <property type="entry name" value="Octicosapeptide/phox/Bem1p domain kinase superfamily protein"/>
    <property type="match status" value="1"/>
</dbReference>
<keyword evidence="8 10" id="KW-0067">ATP-binding</keyword>
<accession>A0A6D2JTF7</accession>
<sequence>MLPPSICFMTRPPNIRSLWISPPSFQFIRFPPMFRCRLQTTPLKFRRHLLTTPMTIMKSGGRWFLVGIMRRLKERYSLFLSYRCKTERFGSEFSNLFFLHPSLCTGQARAKRRYLPLKLLFLLSVERHHHRLEGVPNQNSVLVVVVWWFSVIQHQQLYQQSMESGYGNEAVRQPFVADQAGSTSAANLRPPNPSASDVKHHYSIQTGEEFSLEFMRDRVVPQRSSNANGAGDMNHTTGYMELRDLIGISHAASDCASDVSRLSIAENGTREYERTNSSLHEFGNKLGHVQSAPPASISKDNNLRNLHGYSSSSASGSVTAKVKILCSYGGKILPRPGDSKLRYVGGATHIISVRKDISWVALRQKILEIYFQTHVVKYQLPGEELDALVSVTCEEDLQNMFEEYNEMENRGGSHKVRMFLFSTSDLDDALLGIHKNNGDSEFQYVVAVNGMDIGLGRNSTPHGLDSSSANNLAELDILNTEGINSIGGDVAGVGGSQLIANGFQQTESIPPSPPLQYSQSVPPISAYQLQQSVLPSSALHYTQSIPSSPSLQYPQSITPGSTSSYGIYPQYYGHVVQHGEQERYPLYHHSSNYSGVAETTSSMPLQGHVNQQNGWVEGYPYSVTTPRSTQVLVEEQKVVPDTKVRENVEPENRKTLAKDHQNPPQLDDVEVRNHNQVREVSAATTAPGQEAHLLPPRRDAQQNTLAKPATYRDAVTAGQVSLSGNEDQLSTSNGTCGLVHNDSESNLIDLNFPEPVELPQRVYRSERIPREQLDLLNRLSKSDNSLSSQLLTSQSQTNTAQEDPTKEAVGKSHEDSQTVNGDATHQKHKDAETVFEKVGVSDDTLDSEPLRNVANPNESNKNRVVNGADTEIDVNAAMIHVVPEEQASTHGSASLHGDILIDINDRFPRDFLSEIFSKAISEVTSAVNPYPHDGPAVSMNLQNNDPKNWSYFQQLAEDQFSQRDVASIDQGAEKTTNFCKTVPSDLIDGGESSMLPHVTPSGRDGTSTNLADPQLTLGQTYGDAYSERDGGGTSTILPSLVDEQFKVTESEEFGAMVEKLRKPDSEPKVEKTEIRQAAVPPLGSDFDYSGLQIIKNEDLEELKELGSGSFGTVYHGKWRGSDVAIKRIKKSSFSVRSSEQERLTGEFWGEAEILSKLHHPNVVAFYGVVKDGPGGTLATVTEYMVDGSLRHVLVRKDRHLDRRKRLIIAMDAAFGMEYLHSKNTVHFDLKCDNLLVNLKDPSRPICKVGDFGLSKIKRSTLVSGGVRGTLPWMAPELLNGSSTKVSEKVDVFSFGIVLWEILTGEEPYANMHYGAIIGGIVNNSLRPTIPSFCDDEWRTLMEECWAPNPMARPSFTEIAGRLRVMSSAATSTQSKPPAHRASK</sequence>
<dbReference type="SMART" id="SM00220">
    <property type="entry name" value="S_TKc"/>
    <property type="match status" value="1"/>
</dbReference>
<dbReference type="SUPFAM" id="SSF54277">
    <property type="entry name" value="CAD &amp; PB1 domains"/>
    <property type="match status" value="1"/>
</dbReference>